<dbReference type="EMBL" id="DF977477">
    <property type="protein sequence ID" value="GAW26456.1"/>
    <property type="molecule type" value="Genomic_DNA"/>
</dbReference>
<feature type="compositionally biased region" description="Polar residues" evidence="1">
    <location>
        <begin position="62"/>
        <end position="101"/>
    </location>
</feature>
<organism evidence="2">
    <name type="scientific">Rosellinia necatrix</name>
    <name type="common">White root-rot fungus</name>
    <dbReference type="NCBI Taxonomy" id="77044"/>
    <lineage>
        <taxon>Eukaryota</taxon>
        <taxon>Fungi</taxon>
        <taxon>Dikarya</taxon>
        <taxon>Ascomycota</taxon>
        <taxon>Pezizomycotina</taxon>
        <taxon>Sordariomycetes</taxon>
        <taxon>Xylariomycetidae</taxon>
        <taxon>Xylariales</taxon>
        <taxon>Xylariaceae</taxon>
        <taxon>Rosellinia</taxon>
    </lineage>
</organism>
<gene>
    <name evidence="2" type="ORF">SAMD00023353_3200960</name>
</gene>
<dbReference type="OrthoDB" id="10528001at2759"/>
<keyword evidence="3" id="KW-1185">Reference proteome</keyword>
<accession>A0A1S8A8L9</accession>
<protein>
    <submittedName>
        <fullName evidence="2">Uncharacterized protein</fullName>
    </submittedName>
</protein>
<proteinExistence type="predicted"/>
<evidence type="ECO:0000256" key="1">
    <source>
        <dbReference type="SAM" id="MobiDB-lite"/>
    </source>
</evidence>
<feature type="compositionally biased region" description="Basic and acidic residues" evidence="1">
    <location>
        <begin position="1"/>
        <end position="17"/>
    </location>
</feature>
<feature type="compositionally biased region" description="Polar residues" evidence="1">
    <location>
        <begin position="33"/>
        <end position="44"/>
    </location>
</feature>
<dbReference type="AlphaFoldDB" id="A0A1S8A8L9"/>
<sequence>MTSQDDNHLDIHGRNDESSQEGQHNRAYVVGDSNLTSQTGTSHLAETKGNENRTAQHGRGHVSTTTLKKNQTGQKGEYNKSTTVGTSNNAIQHGENNTHTAENVDRVDAAVYGTGLTTIATESGQKIVIGADGIFGRILKTFREWVESRRPGDMH</sequence>
<dbReference type="Proteomes" id="UP000054516">
    <property type="component" value="Unassembled WGS sequence"/>
</dbReference>
<evidence type="ECO:0000313" key="3">
    <source>
        <dbReference type="Proteomes" id="UP000054516"/>
    </source>
</evidence>
<feature type="region of interest" description="Disordered" evidence="1">
    <location>
        <begin position="1"/>
        <end position="102"/>
    </location>
</feature>
<reference evidence="2" key="1">
    <citation type="submission" date="2016-03" db="EMBL/GenBank/DDBJ databases">
        <title>Draft genome sequence of Rosellinia necatrix.</title>
        <authorList>
            <person name="Kanematsu S."/>
        </authorList>
    </citation>
    <scope>NUCLEOTIDE SEQUENCE [LARGE SCALE GENOMIC DNA]</scope>
    <source>
        <strain evidence="2">W97</strain>
    </source>
</reference>
<evidence type="ECO:0000313" key="2">
    <source>
        <dbReference type="EMBL" id="GAW26456.1"/>
    </source>
</evidence>
<name>A0A1S8A8L9_ROSNE</name>